<dbReference type="PANTHER" id="PTHR11439">
    <property type="entry name" value="GAG-POL-RELATED RETROTRANSPOSON"/>
    <property type="match status" value="1"/>
</dbReference>
<organism evidence="4 5">
    <name type="scientific">Lolium multiflorum</name>
    <name type="common">Italian ryegrass</name>
    <name type="synonym">Lolium perenne subsp. multiflorum</name>
    <dbReference type="NCBI Taxonomy" id="4521"/>
    <lineage>
        <taxon>Eukaryota</taxon>
        <taxon>Viridiplantae</taxon>
        <taxon>Streptophyta</taxon>
        <taxon>Embryophyta</taxon>
        <taxon>Tracheophyta</taxon>
        <taxon>Spermatophyta</taxon>
        <taxon>Magnoliopsida</taxon>
        <taxon>Liliopsida</taxon>
        <taxon>Poales</taxon>
        <taxon>Poaceae</taxon>
        <taxon>BOP clade</taxon>
        <taxon>Pooideae</taxon>
        <taxon>Poodae</taxon>
        <taxon>Poeae</taxon>
        <taxon>Poeae Chloroplast Group 2 (Poeae type)</taxon>
        <taxon>Loliodinae</taxon>
        <taxon>Loliinae</taxon>
        <taxon>Lolium</taxon>
    </lineage>
</organism>
<evidence type="ECO:0000256" key="1">
    <source>
        <dbReference type="SAM" id="MobiDB-lite"/>
    </source>
</evidence>
<name>A0AAD8W193_LOLMU</name>
<dbReference type="CDD" id="cd09272">
    <property type="entry name" value="RNase_HI_RT_Ty1"/>
    <property type="match status" value="1"/>
</dbReference>
<dbReference type="InterPro" id="IPR013103">
    <property type="entry name" value="RVT_2"/>
</dbReference>
<dbReference type="InterPro" id="IPR043502">
    <property type="entry name" value="DNA/RNA_pol_sf"/>
</dbReference>
<proteinExistence type="predicted"/>
<dbReference type="AlphaFoldDB" id="A0AAD8W193"/>
<protein>
    <submittedName>
        <fullName evidence="4">Uncharacterized protein</fullName>
    </submittedName>
</protein>
<sequence length="1217" mass="136481">MVTRRQAGKVFGPRPRLNLHVDTAASPSPVPKSVRGALKDTNWLAAMTDEYGALLANDTWDLVVPPANANIVSGKWIFRHKYKPDGSLDRYKARWVLRGFSQEHGIDFDETFSPVVKPATIRTILSIALSANWKIRQLDVKNAFLHGKLSEVVFCHQPTGFVDSARPGHVCRLNRALYGLKQAPRAWYHRFATFVTAFGFTCSKSDTSLFILHGIHGTSYLLLYVDDIILTASSPALLERVITALSAEFAMTDLGELHHFLGLAVQRDSQGMFLSQTQYALEILERAGMSSCHPASTPVDTSPKLAAEAGRPVADPSAYRSLAGALQYLTFTRPDIAYAVQQICLHMHDPRDQHLALVKRVLRYVKGTLRHGLQLTPSATDRLVAYTDADWAGCPDTRRSTSGYCVFLGDNLISWSSKRQHTVSRSSAEAEYRAVANAVAEASWLRQLLQELHRPLHSATVVFCDNVSAVYMSTNPIQHQRTKHIEIDLHFVRDRVALGHIRVLHVPSSRQFADIFTKGLASPLFLDFRSSLSVRESPVATAGGSGQGLGKKLDECIYIDNDARGDICEKIICVRVRLPIARALQRWITLQDEFSNEEVVVTVLYERLPTFCLCCGYSALLSLFSPLSSLSSLSWPTQPGAALLLPTGAVGDVLAWSEARGGSRVGDRGRRVYTRNTRERAGVGSGALEAVQGSSSGSNGTTDEVRVVMTFGEFRFGVNKEGSYRLEVPISSEFSAIDSDFSSSDEELSSPRFINTKASGKLAKIFSNTSFESSADSVISSDSDSVDSFNFIDKSDAIGKVFTNLYDGVTNPDKNQHSKYHQVYAIEETNRAEPETSEAFDDLGNPYVDPGDLRRGLGTKYVGTTPRIRVQLPQAAWDRAARAMDGSEPLTTTATAEELQAYQYRLARVNHLLGTREKHCSTWQWQELESWEQHLQLLLPKELQGKIVHDPPQQCKIHQRQVEQGIHRLKQGWIERDKKEENIDSHQKFPMKICAGSRALRDEFEKLDYRQGSSYLKNFKKFDGLQDPEDWLVDYLEMVKLIGGTRAITMQSIQVHLSGAARSWIKKLPPGSIDNWDSFEDIFVKNFRSTCKKPASLEELRACRQKHDESMRKYIQRWNIIKNSAEDISDERAIDAFVAGIRRGDFVEDLGRTNPKTISALMEIANKWADGEDAIHNKRHRSPEEDRSRNFQNRRRFSRQFYSNDAPGHISAGFWRK</sequence>
<feature type="domain" description="Retrotransposon gag" evidence="2">
    <location>
        <begin position="1053"/>
        <end position="1142"/>
    </location>
</feature>
<evidence type="ECO:0000259" key="3">
    <source>
        <dbReference type="Pfam" id="PF07727"/>
    </source>
</evidence>
<feature type="compositionally biased region" description="Basic and acidic residues" evidence="1">
    <location>
        <begin position="1174"/>
        <end position="1189"/>
    </location>
</feature>
<evidence type="ECO:0000313" key="4">
    <source>
        <dbReference type="EMBL" id="KAK1629974.1"/>
    </source>
</evidence>
<accession>A0AAD8W193</accession>
<evidence type="ECO:0000259" key="2">
    <source>
        <dbReference type="Pfam" id="PF03732"/>
    </source>
</evidence>
<evidence type="ECO:0000313" key="5">
    <source>
        <dbReference type="Proteomes" id="UP001231189"/>
    </source>
</evidence>
<feature type="region of interest" description="Disordered" evidence="1">
    <location>
        <begin position="1174"/>
        <end position="1204"/>
    </location>
</feature>
<reference evidence="4" key="1">
    <citation type="submission" date="2023-07" db="EMBL/GenBank/DDBJ databases">
        <title>A chromosome-level genome assembly of Lolium multiflorum.</title>
        <authorList>
            <person name="Chen Y."/>
            <person name="Copetti D."/>
            <person name="Kolliker R."/>
            <person name="Studer B."/>
        </authorList>
    </citation>
    <scope>NUCLEOTIDE SEQUENCE</scope>
    <source>
        <strain evidence="4">02402/16</strain>
        <tissue evidence="4">Leaf</tissue>
    </source>
</reference>
<dbReference type="Proteomes" id="UP001231189">
    <property type="component" value="Unassembled WGS sequence"/>
</dbReference>
<feature type="domain" description="Reverse transcriptase Ty1/copia-type" evidence="3">
    <location>
        <begin position="57"/>
        <end position="299"/>
    </location>
</feature>
<dbReference type="InterPro" id="IPR005162">
    <property type="entry name" value="Retrotrans_gag_dom"/>
</dbReference>
<dbReference type="PANTHER" id="PTHR11439:SF524">
    <property type="entry name" value="RNA-DIRECTED DNA POLYMERASE, PROTEIN KINASE RLK-PELLE-DLSV FAMILY"/>
    <property type="match status" value="1"/>
</dbReference>
<dbReference type="Pfam" id="PF03732">
    <property type="entry name" value="Retrotrans_gag"/>
    <property type="match status" value="1"/>
</dbReference>
<dbReference type="SUPFAM" id="SSF56672">
    <property type="entry name" value="DNA/RNA polymerases"/>
    <property type="match status" value="1"/>
</dbReference>
<dbReference type="Pfam" id="PF07727">
    <property type="entry name" value="RVT_2"/>
    <property type="match status" value="1"/>
</dbReference>
<keyword evidence="5" id="KW-1185">Reference proteome</keyword>
<dbReference type="EMBL" id="JAUUTY010000005">
    <property type="protein sequence ID" value="KAK1629974.1"/>
    <property type="molecule type" value="Genomic_DNA"/>
</dbReference>
<gene>
    <name evidence="4" type="ORF">QYE76_004289</name>
</gene>
<comment type="caution">
    <text evidence="4">The sequence shown here is derived from an EMBL/GenBank/DDBJ whole genome shotgun (WGS) entry which is preliminary data.</text>
</comment>